<gene>
    <name evidence="1" type="ORF">O181_126674</name>
</gene>
<evidence type="ECO:0008006" key="3">
    <source>
        <dbReference type="Google" id="ProtNLM"/>
    </source>
</evidence>
<reference evidence="1" key="1">
    <citation type="submission" date="2021-03" db="EMBL/GenBank/DDBJ databases">
        <title>Draft genome sequence of rust myrtle Austropuccinia psidii MF-1, a brazilian biotype.</title>
        <authorList>
            <person name="Quecine M.C."/>
            <person name="Pachon D.M.R."/>
            <person name="Bonatelli M.L."/>
            <person name="Correr F.H."/>
            <person name="Franceschini L.M."/>
            <person name="Leite T.F."/>
            <person name="Margarido G.R.A."/>
            <person name="Almeida C.A."/>
            <person name="Ferrarezi J.A."/>
            <person name="Labate C.A."/>
        </authorList>
    </citation>
    <scope>NUCLEOTIDE SEQUENCE</scope>
    <source>
        <strain evidence="1">MF-1</strain>
    </source>
</reference>
<comment type="caution">
    <text evidence="1">The sequence shown here is derived from an EMBL/GenBank/DDBJ whole genome shotgun (WGS) entry which is preliminary data.</text>
</comment>
<keyword evidence="2" id="KW-1185">Reference proteome</keyword>
<protein>
    <recommendedName>
        <fullName evidence="3">Retrotransposon gag domain-containing protein</fullName>
    </recommendedName>
</protein>
<evidence type="ECO:0000313" key="2">
    <source>
        <dbReference type="Proteomes" id="UP000765509"/>
    </source>
</evidence>
<dbReference type="AlphaFoldDB" id="A0A9Q3KWI1"/>
<dbReference type="Proteomes" id="UP000765509">
    <property type="component" value="Unassembled WGS sequence"/>
</dbReference>
<name>A0A9Q3KWI1_9BASI</name>
<accession>A0A9Q3KWI1</accession>
<evidence type="ECO:0000313" key="1">
    <source>
        <dbReference type="EMBL" id="MBW0586959.1"/>
    </source>
</evidence>
<sequence>MTQIMANLQAAASSEISRPPAFRNPSMKAPECFDGIQPFKLAGLQKLIEPYLSNLNNQDSSYLLNSWPFFECQLFTLFGDPNEVRKGEAELDGLRMKGGGNVALCIANFRSLVSRIGDWGERALLNHLRKGLASRILDQLASHPSNIDSLQALMDVSLELDTRYHERQKEKNIMKRRILKPQSQTLLIIKILQA</sequence>
<dbReference type="EMBL" id="AVOT02125482">
    <property type="protein sequence ID" value="MBW0586959.1"/>
    <property type="molecule type" value="Genomic_DNA"/>
</dbReference>
<dbReference type="OrthoDB" id="2447685at2759"/>
<proteinExistence type="predicted"/>
<organism evidence="1 2">
    <name type="scientific">Austropuccinia psidii MF-1</name>
    <dbReference type="NCBI Taxonomy" id="1389203"/>
    <lineage>
        <taxon>Eukaryota</taxon>
        <taxon>Fungi</taxon>
        <taxon>Dikarya</taxon>
        <taxon>Basidiomycota</taxon>
        <taxon>Pucciniomycotina</taxon>
        <taxon>Pucciniomycetes</taxon>
        <taxon>Pucciniales</taxon>
        <taxon>Sphaerophragmiaceae</taxon>
        <taxon>Austropuccinia</taxon>
    </lineage>
</organism>